<proteinExistence type="predicted"/>
<keyword evidence="2" id="KW-0472">Membrane</keyword>
<sequence length="306" mass="33494">MISGIQCFMCLYGLSAFLDSPRESRKGRIPYVIASFLIFATYCLAATLDLYGIFGTLLRVSSGVDVLLNIAESQPDFRKYFVLSCFTVLLLIGDGLLLYRCYIVLDSRRWFLILPTFTYVGVIGMQTYLVIPTEAAFIGLSVVTNVSITTMITYRLLKAQRHLAKTLPSKDVKIYSGIASILVESAMPLMVSGLGSFATTFALIPSTLSVEQFSTILPVNGMFATLYYAFVAISPQMIIFRVATGRSWTRSPSELSGPNLSGPLVFARNSRNLTESAVDRTQCSNGESTPQQSSHLASNVGANVKD</sequence>
<evidence type="ECO:0000256" key="2">
    <source>
        <dbReference type="SAM" id="Phobius"/>
    </source>
</evidence>
<evidence type="ECO:0000313" key="4">
    <source>
        <dbReference type="Proteomes" id="UP000307440"/>
    </source>
</evidence>
<dbReference type="AlphaFoldDB" id="A0A5C3L5H7"/>
<dbReference type="Proteomes" id="UP000307440">
    <property type="component" value="Unassembled WGS sequence"/>
</dbReference>
<feature type="transmembrane region" description="Helical" evidence="2">
    <location>
        <begin position="178"/>
        <end position="204"/>
    </location>
</feature>
<keyword evidence="2" id="KW-1133">Transmembrane helix</keyword>
<keyword evidence="2" id="KW-0812">Transmembrane</keyword>
<protein>
    <submittedName>
        <fullName evidence="3">Uncharacterized protein</fullName>
    </submittedName>
</protein>
<feature type="transmembrane region" description="Helical" evidence="2">
    <location>
        <begin position="31"/>
        <end position="60"/>
    </location>
</feature>
<feature type="transmembrane region" description="Helical" evidence="2">
    <location>
        <begin position="137"/>
        <end position="157"/>
    </location>
</feature>
<feature type="transmembrane region" description="Helical" evidence="2">
    <location>
        <begin position="111"/>
        <end position="131"/>
    </location>
</feature>
<evidence type="ECO:0000313" key="3">
    <source>
        <dbReference type="EMBL" id="TFK23468.1"/>
    </source>
</evidence>
<organism evidence="3 4">
    <name type="scientific">Coprinopsis marcescibilis</name>
    <name type="common">Agaric fungus</name>
    <name type="synonym">Psathyrella marcescibilis</name>
    <dbReference type="NCBI Taxonomy" id="230819"/>
    <lineage>
        <taxon>Eukaryota</taxon>
        <taxon>Fungi</taxon>
        <taxon>Dikarya</taxon>
        <taxon>Basidiomycota</taxon>
        <taxon>Agaricomycotina</taxon>
        <taxon>Agaricomycetes</taxon>
        <taxon>Agaricomycetidae</taxon>
        <taxon>Agaricales</taxon>
        <taxon>Agaricineae</taxon>
        <taxon>Psathyrellaceae</taxon>
        <taxon>Coprinopsis</taxon>
    </lineage>
</organism>
<feature type="region of interest" description="Disordered" evidence="1">
    <location>
        <begin position="276"/>
        <end position="306"/>
    </location>
</feature>
<feature type="transmembrane region" description="Helical" evidence="2">
    <location>
        <begin position="224"/>
        <end position="243"/>
    </location>
</feature>
<dbReference type="EMBL" id="ML210218">
    <property type="protein sequence ID" value="TFK23468.1"/>
    <property type="molecule type" value="Genomic_DNA"/>
</dbReference>
<gene>
    <name evidence="3" type="ORF">FA15DRAFT_594150</name>
</gene>
<accession>A0A5C3L5H7</accession>
<keyword evidence="4" id="KW-1185">Reference proteome</keyword>
<dbReference type="OrthoDB" id="3038148at2759"/>
<reference evidence="3 4" key="1">
    <citation type="journal article" date="2019" name="Nat. Ecol. Evol.">
        <title>Megaphylogeny resolves global patterns of mushroom evolution.</title>
        <authorList>
            <person name="Varga T."/>
            <person name="Krizsan K."/>
            <person name="Foldi C."/>
            <person name="Dima B."/>
            <person name="Sanchez-Garcia M."/>
            <person name="Sanchez-Ramirez S."/>
            <person name="Szollosi G.J."/>
            <person name="Szarkandi J.G."/>
            <person name="Papp V."/>
            <person name="Albert L."/>
            <person name="Andreopoulos W."/>
            <person name="Angelini C."/>
            <person name="Antonin V."/>
            <person name="Barry K.W."/>
            <person name="Bougher N.L."/>
            <person name="Buchanan P."/>
            <person name="Buyck B."/>
            <person name="Bense V."/>
            <person name="Catcheside P."/>
            <person name="Chovatia M."/>
            <person name="Cooper J."/>
            <person name="Damon W."/>
            <person name="Desjardin D."/>
            <person name="Finy P."/>
            <person name="Geml J."/>
            <person name="Haridas S."/>
            <person name="Hughes K."/>
            <person name="Justo A."/>
            <person name="Karasinski D."/>
            <person name="Kautmanova I."/>
            <person name="Kiss B."/>
            <person name="Kocsube S."/>
            <person name="Kotiranta H."/>
            <person name="LaButti K.M."/>
            <person name="Lechner B.E."/>
            <person name="Liimatainen K."/>
            <person name="Lipzen A."/>
            <person name="Lukacs Z."/>
            <person name="Mihaltcheva S."/>
            <person name="Morgado L.N."/>
            <person name="Niskanen T."/>
            <person name="Noordeloos M.E."/>
            <person name="Ohm R.A."/>
            <person name="Ortiz-Santana B."/>
            <person name="Ovrebo C."/>
            <person name="Racz N."/>
            <person name="Riley R."/>
            <person name="Savchenko A."/>
            <person name="Shiryaev A."/>
            <person name="Soop K."/>
            <person name="Spirin V."/>
            <person name="Szebenyi C."/>
            <person name="Tomsovsky M."/>
            <person name="Tulloss R.E."/>
            <person name="Uehling J."/>
            <person name="Grigoriev I.V."/>
            <person name="Vagvolgyi C."/>
            <person name="Papp T."/>
            <person name="Martin F.M."/>
            <person name="Miettinen O."/>
            <person name="Hibbett D.S."/>
            <person name="Nagy L.G."/>
        </authorList>
    </citation>
    <scope>NUCLEOTIDE SEQUENCE [LARGE SCALE GENOMIC DNA]</scope>
    <source>
        <strain evidence="3 4">CBS 121175</strain>
    </source>
</reference>
<evidence type="ECO:0000256" key="1">
    <source>
        <dbReference type="SAM" id="MobiDB-lite"/>
    </source>
</evidence>
<name>A0A5C3L5H7_COPMA</name>
<feature type="transmembrane region" description="Helical" evidence="2">
    <location>
        <begin position="80"/>
        <end position="99"/>
    </location>
</feature>